<protein>
    <submittedName>
        <fullName evidence="1">Uncharacterized protein</fullName>
    </submittedName>
</protein>
<dbReference type="EMBL" id="LN871599">
    <property type="protein sequence ID" value="CCF76002.1"/>
    <property type="molecule type" value="Genomic_DNA"/>
</dbReference>
<evidence type="ECO:0000313" key="2">
    <source>
        <dbReference type="Proteomes" id="UP000002899"/>
    </source>
</evidence>
<sequence>MVPDQEASSQCDNFTHLLERIYHADTPRLKFYLTSQIIKCSSEIDDETIAIKTIKSVDIDFIALLIQSNGLFTLLGLQLIQLLTRSRHCARILDSLRPLIVSMLSELMYKNNIENENIEEEIKNDLIINGIDCLSLYYRHLPYYRYCDLNVLHESRTEIIQILFPDAYDKSLNNALKFGYNSSINEAKCPYCSGSKKVSSDDTNEFDKLFGNNDEVYDMDYKWQMETFNNIIKESNFADKKIVSIIGSVAKYLLGKVDIKCFHKAIMNCSILLSIGDTDLSKQCIEVLLKHDISLAINGLSIINSKKISKKKDTIQNFKQHFNAILATQLNREDLCEFFSIICDNINLLSSIDEVQLLAKRAYIEIFVIIENIMRSGKIETGKFDIFYVSCNIIENLMIYLDKFENDQSDANNCSSLDIQDKLIDDITSVTAGSYKQVNIGNISQLFKTFHDTIILFFDYFNFLDEKYTKVVATKKVIISCGARLVGCWMYLEPIHLRVQFKGTMNTICNFFHWDDFLWLLPALDYFESHELCDYPSLIVKLLESFYYLSTSKDIKFKDKLSGKDHDISLKKLCILIIRLYLDTLVEPASLLVSVDKIIDENELNKLYQNIMDKIDFEELNKDIGDNKICPNYTPVKLGDIFNENPLEYLPIPYNHIEDQYIDLHRNINKLMTVSTLTNKDSEYIHLIASTYTSVSLARVEHENFLPNEFKDFLYKQICKGLLVSDNDVFESCLNTSIVMSTKCLRFKSILDTTLYYGNVAVHSTSGKKLISYQKLIIP</sequence>
<dbReference type="GeneID" id="24426456"/>
<evidence type="ECO:0000313" key="1">
    <source>
        <dbReference type="EMBL" id="CCF76002.1"/>
    </source>
</evidence>
<dbReference type="Proteomes" id="UP000002899">
    <property type="component" value="Chromosome IV"/>
</dbReference>
<reference evidence="1 2" key="2">
    <citation type="journal article" date="2013" name="PLoS ONE">
        <title>Whole genome mapping and re-organization of the nuclear and mitochondrial genomes of Babesia microti isolates.</title>
        <authorList>
            <person name="Cornillot E."/>
            <person name="Dassouli A."/>
            <person name="Garg A."/>
            <person name="Pachikara N."/>
            <person name="Randazzo S."/>
            <person name="Depoix D."/>
            <person name="Carcy B."/>
            <person name="Delbecq S."/>
            <person name="Frutos R."/>
            <person name="Silva J.C."/>
            <person name="Sutton R."/>
            <person name="Krause P.J."/>
            <person name="Mamoun C.B."/>
        </authorList>
    </citation>
    <scope>NUCLEOTIDE SEQUENCE [LARGE SCALE GENOMIC DNA]</scope>
    <source>
        <strain evidence="1 2">RI</strain>
    </source>
</reference>
<dbReference type="RefSeq" id="XP_012650410.1">
    <property type="nucleotide sequence ID" value="XM_012794956.1"/>
</dbReference>
<dbReference type="OrthoDB" id="361335at2759"/>
<dbReference type="AlphaFoldDB" id="I7IHL1"/>
<dbReference type="KEGG" id="bmic:BmR1_04g09135"/>
<accession>I7IHL1</accession>
<keyword evidence="2" id="KW-1185">Reference proteome</keyword>
<dbReference type="VEuPathDB" id="PiroplasmaDB:BmR1_04g09135"/>
<proteinExistence type="predicted"/>
<reference evidence="1 2" key="3">
    <citation type="journal article" date="2016" name="Sci. Rep.">
        <title>Genome-wide diversity and gene expression profiling of Babesia microti isolates identify polymorphic genes that mediate host-pathogen interactions.</title>
        <authorList>
            <person name="Silva J.C."/>
            <person name="Cornillot E."/>
            <person name="McCracken C."/>
            <person name="Usmani-Brown S."/>
            <person name="Dwivedi A."/>
            <person name="Ifeonu O.O."/>
            <person name="Crabtree J."/>
            <person name="Gotia H.T."/>
            <person name="Virji A.Z."/>
            <person name="Reynes C."/>
            <person name="Colinge J."/>
            <person name="Kumar V."/>
            <person name="Lawres L."/>
            <person name="Pazzi J.E."/>
            <person name="Pablo J.V."/>
            <person name="Hung C."/>
            <person name="Brancato J."/>
            <person name="Kumari P."/>
            <person name="Orvis J."/>
            <person name="Tretina K."/>
            <person name="Chibucos M."/>
            <person name="Ott S."/>
            <person name="Sadzewicz L."/>
            <person name="Sengamalay N."/>
            <person name="Shetty A.C."/>
            <person name="Su Q."/>
            <person name="Tallon L."/>
            <person name="Fraser C.M."/>
            <person name="Frutos R."/>
            <person name="Molina D.M."/>
            <person name="Krause P.J."/>
            <person name="Ben Mamoun C."/>
        </authorList>
    </citation>
    <scope>NUCLEOTIDE SEQUENCE [LARGE SCALE GENOMIC DNA]</scope>
    <source>
        <strain evidence="1 2">RI</strain>
    </source>
</reference>
<reference evidence="1 2" key="1">
    <citation type="journal article" date="2012" name="Nucleic Acids Res.">
        <title>Sequencing of the smallest Apicomplexan genome from the human pathogen Babesia microti.</title>
        <authorList>
            <person name="Cornillot E."/>
            <person name="Hadj-Kaddour K."/>
            <person name="Dassouli A."/>
            <person name="Noel B."/>
            <person name="Ranwez V."/>
            <person name="Vacherie B."/>
            <person name="Augagneur Y."/>
            <person name="Bres V."/>
            <person name="Duclos A."/>
            <person name="Randazzo S."/>
            <person name="Carcy B."/>
            <person name="Debierre-Grockiego F."/>
            <person name="Delbecq S."/>
            <person name="Moubri-Menage K."/>
            <person name="Shams-Eldin H."/>
            <person name="Usmani-Brown S."/>
            <person name="Bringaud F."/>
            <person name="Wincker P."/>
            <person name="Vivares C.P."/>
            <person name="Schwarz R.T."/>
            <person name="Schetters T.P."/>
            <person name="Krause P.J."/>
            <person name="Gorenflot A."/>
            <person name="Berry V."/>
            <person name="Barbe V."/>
            <person name="Ben Mamoun C."/>
        </authorList>
    </citation>
    <scope>NUCLEOTIDE SEQUENCE [LARGE SCALE GENOMIC DNA]</scope>
    <source>
        <strain evidence="1 2">RI</strain>
    </source>
</reference>
<name>I7IHL1_BABMR</name>
<organism evidence="1 2">
    <name type="scientific">Babesia microti (strain RI)</name>
    <dbReference type="NCBI Taxonomy" id="1133968"/>
    <lineage>
        <taxon>Eukaryota</taxon>
        <taxon>Sar</taxon>
        <taxon>Alveolata</taxon>
        <taxon>Apicomplexa</taxon>
        <taxon>Aconoidasida</taxon>
        <taxon>Piroplasmida</taxon>
        <taxon>Babesiidae</taxon>
        <taxon>Babesia</taxon>
    </lineage>
</organism>